<keyword evidence="3" id="KW-0732">Signal</keyword>
<gene>
    <name evidence="5" type="ORF">GCM10007359_07850</name>
</gene>
<comment type="caution">
    <text evidence="5">The sequence shown here is derived from an EMBL/GenBank/DDBJ whole genome shotgun (WGS) entry which is preliminary data.</text>
</comment>
<comment type="similarity">
    <text evidence="1">Belongs to the bacterial solute-binding protein 8 family.</text>
</comment>
<accession>A0A917MRJ0</accession>
<dbReference type="Gene3D" id="3.40.50.1980">
    <property type="entry name" value="Nitrogenase molybdenum iron protein domain"/>
    <property type="match status" value="2"/>
</dbReference>
<dbReference type="PROSITE" id="PS50983">
    <property type="entry name" value="FE_B12_PBP"/>
    <property type="match status" value="1"/>
</dbReference>
<dbReference type="SUPFAM" id="SSF53807">
    <property type="entry name" value="Helical backbone' metal receptor"/>
    <property type="match status" value="1"/>
</dbReference>
<name>A0A917MRJ0_9MICC</name>
<dbReference type="PANTHER" id="PTHR30535:SF7">
    <property type="entry name" value="IRON(III) DICITRATE-BINDING PROTEIN"/>
    <property type="match status" value="1"/>
</dbReference>
<protein>
    <submittedName>
        <fullName evidence="5">ABC transporter substrate-binding protein</fullName>
    </submittedName>
</protein>
<evidence type="ECO:0000256" key="3">
    <source>
        <dbReference type="SAM" id="SignalP"/>
    </source>
</evidence>
<dbReference type="InterPro" id="IPR002491">
    <property type="entry name" value="ABC_transptr_periplasmic_BD"/>
</dbReference>
<dbReference type="Proteomes" id="UP000600171">
    <property type="component" value="Unassembled WGS sequence"/>
</dbReference>
<feature type="region of interest" description="Disordered" evidence="2">
    <location>
        <begin position="31"/>
        <end position="54"/>
    </location>
</feature>
<dbReference type="InterPro" id="IPR050902">
    <property type="entry name" value="ABC_Transporter_SBP"/>
</dbReference>
<feature type="compositionally biased region" description="Polar residues" evidence="2">
    <location>
        <begin position="164"/>
        <end position="174"/>
    </location>
</feature>
<evidence type="ECO:0000256" key="1">
    <source>
        <dbReference type="ARBA" id="ARBA00008814"/>
    </source>
</evidence>
<organism evidence="5 6">
    <name type="scientific">Rothia aerolata</name>
    <dbReference type="NCBI Taxonomy" id="1812262"/>
    <lineage>
        <taxon>Bacteria</taxon>
        <taxon>Bacillati</taxon>
        <taxon>Actinomycetota</taxon>
        <taxon>Actinomycetes</taxon>
        <taxon>Micrococcales</taxon>
        <taxon>Micrococcaceae</taxon>
        <taxon>Rothia</taxon>
    </lineage>
</organism>
<feature type="chain" id="PRO_5039629380" evidence="3">
    <location>
        <begin position="29"/>
        <end position="360"/>
    </location>
</feature>
<evidence type="ECO:0000313" key="6">
    <source>
        <dbReference type="Proteomes" id="UP000600171"/>
    </source>
</evidence>
<evidence type="ECO:0000259" key="4">
    <source>
        <dbReference type="PROSITE" id="PS50983"/>
    </source>
</evidence>
<reference evidence="5 6" key="1">
    <citation type="journal article" date="2014" name="Int. J. Syst. Evol. Microbiol.">
        <title>Complete genome sequence of Corynebacterium casei LMG S-19264T (=DSM 44701T), isolated from a smear-ripened cheese.</title>
        <authorList>
            <consortium name="US DOE Joint Genome Institute (JGI-PGF)"/>
            <person name="Walter F."/>
            <person name="Albersmeier A."/>
            <person name="Kalinowski J."/>
            <person name="Ruckert C."/>
        </authorList>
    </citation>
    <scope>NUCLEOTIDE SEQUENCE [LARGE SCALE GENOMIC DNA]</scope>
    <source>
        <strain evidence="5 6">CCM 8669</strain>
    </source>
</reference>
<feature type="region of interest" description="Disordered" evidence="2">
    <location>
        <begin position="161"/>
        <end position="183"/>
    </location>
</feature>
<feature type="signal peptide" evidence="3">
    <location>
        <begin position="1"/>
        <end position="28"/>
    </location>
</feature>
<dbReference type="PANTHER" id="PTHR30535">
    <property type="entry name" value="VITAMIN B12-BINDING PROTEIN"/>
    <property type="match status" value="1"/>
</dbReference>
<feature type="compositionally biased region" description="Low complexity" evidence="2">
    <location>
        <begin position="31"/>
        <end position="49"/>
    </location>
</feature>
<keyword evidence="6" id="KW-1185">Reference proteome</keyword>
<dbReference type="EMBL" id="BMDC01000001">
    <property type="protein sequence ID" value="GGH60047.1"/>
    <property type="molecule type" value="Genomic_DNA"/>
</dbReference>
<sequence length="360" mass="39224">MTILSTQRFRAGSATLAVVALLLTGCGASEEVPESEAANSPAASSSGEGKTQYPLTLQNCGVETTIEKAPERVVSLDQDSTEILLSLGLQDRMVGTASWTDPVLDDLADENESVPRLSDNAPTYEVLMDTDPDFVTASFGRHFNEEGGVVTRDRLAETDIPSYLSPTDCDNGQSINGGGKRTTPVTTDALFQEIRELAEVFDVQDRGEELISSLQEREKAATEGVDFDSADVAFWFADTKTPYIAGGKGAPHVLTDKTGMTNAFESGDDDWEALSWEAIVDENPKVLILGDLQRDRFPGDKLQDKIDFLENDPLASQIEAVKEGNYIALHGAEMNPSIRYVDGLEKIKAWYSENQDKLEN</sequence>
<evidence type="ECO:0000256" key="2">
    <source>
        <dbReference type="SAM" id="MobiDB-lite"/>
    </source>
</evidence>
<dbReference type="AlphaFoldDB" id="A0A917MRJ0"/>
<proteinExistence type="inferred from homology"/>
<dbReference type="Pfam" id="PF01497">
    <property type="entry name" value="Peripla_BP_2"/>
    <property type="match status" value="1"/>
</dbReference>
<evidence type="ECO:0000313" key="5">
    <source>
        <dbReference type="EMBL" id="GGH60047.1"/>
    </source>
</evidence>
<dbReference type="RefSeq" id="WP_229723053.1">
    <property type="nucleotide sequence ID" value="NZ_BMDC01000001.1"/>
</dbReference>
<feature type="domain" description="Fe/B12 periplasmic-binding" evidence="4">
    <location>
        <begin position="72"/>
        <end position="360"/>
    </location>
</feature>